<dbReference type="Pfam" id="PF00270">
    <property type="entry name" value="DEAD"/>
    <property type="match status" value="1"/>
</dbReference>
<dbReference type="Proteomes" id="UP001153709">
    <property type="component" value="Chromosome 1"/>
</dbReference>
<keyword evidence="3" id="KW-0687">Ribonucleoprotein</keyword>
<dbReference type="InterPro" id="IPR011545">
    <property type="entry name" value="DEAD/DEAH_box_helicase_dom"/>
</dbReference>
<evidence type="ECO:0000256" key="1">
    <source>
        <dbReference type="ARBA" id="ARBA00008563"/>
    </source>
</evidence>
<dbReference type="InterPro" id="IPR036164">
    <property type="entry name" value="bL21-like_sf"/>
</dbReference>
<dbReference type="InterPro" id="IPR028909">
    <property type="entry name" value="bL21-like"/>
</dbReference>
<dbReference type="GO" id="GO:0006412">
    <property type="term" value="P:translation"/>
    <property type="evidence" value="ECO:0007669"/>
    <property type="project" value="InterPro"/>
</dbReference>
<proteinExistence type="inferred from homology"/>
<dbReference type="GO" id="GO:0005737">
    <property type="term" value="C:cytoplasm"/>
    <property type="evidence" value="ECO:0007669"/>
    <property type="project" value="UniProtKB-ARBA"/>
</dbReference>
<comment type="similarity">
    <text evidence="1">Belongs to the bacterial ribosomal protein bL21 family.</text>
</comment>
<dbReference type="SMART" id="SM00487">
    <property type="entry name" value="DEXDc"/>
    <property type="match status" value="1"/>
</dbReference>
<dbReference type="SUPFAM" id="SSF52540">
    <property type="entry name" value="P-loop containing nucleoside triphosphate hydrolases"/>
    <property type="match status" value="2"/>
</dbReference>
<dbReference type="InterPro" id="IPR007502">
    <property type="entry name" value="Helicase-assoc_dom"/>
</dbReference>
<organism evidence="5 6">
    <name type="scientific">Diabrotica balteata</name>
    <name type="common">Banded cucumber beetle</name>
    <dbReference type="NCBI Taxonomy" id="107213"/>
    <lineage>
        <taxon>Eukaryota</taxon>
        <taxon>Metazoa</taxon>
        <taxon>Ecdysozoa</taxon>
        <taxon>Arthropoda</taxon>
        <taxon>Hexapoda</taxon>
        <taxon>Insecta</taxon>
        <taxon>Pterygota</taxon>
        <taxon>Neoptera</taxon>
        <taxon>Endopterygota</taxon>
        <taxon>Coleoptera</taxon>
        <taxon>Polyphaga</taxon>
        <taxon>Cucujiformia</taxon>
        <taxon>Chrysomeloidea</taxon>
        <taxon>Chrysomelidae</taxon>
        <taxon>Galerucinae</taxon>
        <taxon>Diabroticina</taxon>
        <taxon>Diabroticites</taxon>
        <taxon>Diabrotica</taxon>
    </lineage>
</organism>
<keyword evidence="2" id="KW-0689">Ribosomal protein</keyword>
<dbReference type="GO" id="GO:0004386">
    <property type="term" value="F:helicase activity"/>
    <property type="evidence" value="ECO:0007669"/>
    <property type="project" value="TreeGrafter"/>
</dbReference>
<dbReference type="GO" id="GO:0003723">
    <property type="term" value="F:RNA binding"/>
    <property type="evidence" value="ECO:0007669"/>
    <property type="project" value="InterPro"/>
</dbReference>
<protein>
    <recommendedName>
        <fullName evidence="4">Helicase ATP-binding domain-containing protein</fullName>
    </recommendedName>
</protein>
<keyword evidence="6" id="KW-1185">Reference proteome</keyword>
<dbReference type="PANTHER" id="PTHR18934:SF213">
    <property type="entry name" value="3'-5' RNA HELICASE YTHDC2"/>
    <property type="match status" value="1"/>
</dbReference>
<dbReference type="GO" id="GO:1990904">
    <property type="term" value="C:ribonucleoprotein complex"/>
    <property type="evidence" value="ECO:0007669"/>
    <property type="project" value="UniProtKB-KW"/>
</dbReference>
<accession>A0A9N9ST67</accession>
<gene>
    <name evidence="5" type="ORF">DIABBA_LOCUS1456</name>
</gene>
<feature type="domain" description="Helicase ATP-binding" evidence="4">
    <location>
        <begin position="78"/>
        <end position="223"/>
    </location>
</feature>
<dbReference type="GO" id="GO:0005524">
    <property type="term" value="F:ATP binding"/>
    <property type="evidence" value="ECO:0007669"/>
    <property type="project" value="InterPro"/>
</dbReference>
<evidence type="ECO:0000259" key="4">
    <source>
        <dbReference type="PROSITE" id="PS51192"/>
    </source>
</evidence>
<sequence>MAHKNEKFNFKATEKSRLYLENQFRDFETSDSYPIVPYKKSGRIQLSPPGIPKYVLPSDQIEQVQRSLAAYKCKEDIMKNINQFRTIFIYGEPASGKSTQIPQFIIEEASLRRTPCKIIVIQPNKIAAQITAERVAFERNEAVGISIGYHIVLEQLYGCHTNVIYCTPSVFLRKLCGNLNDLNNVTHIIIDNFHEYDYLSDFILIAVKRYLQERNIKLIILSADYNNCKQFVENFEKSGVCILKHITLPTQWITQSCAVLRSKLVSDSSGCCYRLYTRQTFKTMATINREQITFDCLQELCLQTKMWAPDIPRIQKFLSSLITAPSSSLIGKAIEKLQLMGALDEKENLTILGTHLRGLSMEPRIGKMIISSIVFRCADPILTIAAFLSRKYLLQWYSHEVDFIKENRKKLVEGYMSSHLFYVEIFRKWQESIANGSLLSFCREYDVNHVMMNSVLTTRKNLVGEIRSLEFFPQSSNLQKFNQNSNSWPLVKAALCTGLCPNFAYPYRGAFCTGLRNNLKLLDDTCPNPLMVVYDDIIERDNVGYLIGVTVITPMTISLLSKGVLGTYIKIEYGFIFKELARLINTLYQKVVTNPQCHNFSSNDDIIVGCLKEVLEIEELSAELKIPVRIGQQPRYFYPQTTIRNQSQWSYDTACALPAQEEKDNKMTFCENQQGNVFTTNWLPYFHNVDSTNIISNIASLYRGNDLQYLKKPDRAQKLSKVFLLIKAKERYSINIGHSTSRWTFSPQTEKKIIQINYKMALFFKRACSQVIRLSQLTNTNVAFKNIPTVSLVSSVHYSNKPTPYEVVNTDEEKSVTKEIISKVNNLVTNKSHGRLFAVVHVAGKQFKITDGDVIVIEGYWPPDVGDKITLDKVLLAGSADFTLIGRPIVENGLVKVEATVIEKTLSHTKTHFRKKRRKQYMRIHFYRIPQTYLRINQISIEDEVNNPKEIRGLETAVF</sequence>
<dbReference type="EMBL" id="OU898276">
    <property type="protein sequence ID" value="CAG9827462.1"/>
    <property type="molecule type" value="Genomic_DNA"/>
</dbReference>
<dbReference type="Pfam" id="PF00829">
    <property type="entry name" value="Ribosomal_L21p"/>
    <property type="match status" value="1"/>
</dbReference>
<dbReference type="HAMAP" id="MF_01363">
    <property type="entry name" value="Ribosomal_bL21"/>
    <property type="match status" value="1"/>
</dbReference>
<evidence type="ECO:0000313" key="5">
    <source>
        <dbReference type="EMBL" id="CAG9827462.1"/>
    </source>
</evidence>
<dbReference type="AlphaFoldDB" id="A0A9N9ST67"/>
<evidence type="ECO:0000256" key="3">
    <source>
        <dbReference type="ARBA" id="ARBA00023274"/>
    </source>
</evidence>
<dbReference type="InterPro" id="IPR027417">
    <property type="entry name" value="P-loop_NTPase"/>
</dbReference>
<dbReference type="Gene3D" id="1.20.120.1080">
    <property type="match status" value="1"/>
</dbReference>
<dbReference type="InterPro" id="IPR014001">
    <property type="entry name" value="Helicase_ATP-bd"/>
</dbReference>
<dbReference type="PROSITE" id="PS51192">
    <property type="entry name" value="HELICASE_ATP_BIND_1"/>
    <property type="match status" value="1"/>
</dbReference>
<dbReference type="Pfam" id="PF21010">
    <property type="entry name" value="HA2_C"/>
    <property type="match status" value="1"/>
</dbReference>
<dbReference type="CDD" id="cd17917">
    <property type="entry name" value="DEXHc_RHA-like"/>
    <property type="match status" value="1"/>
</dbReference>
<reference evidence="5" key="1">
    <citation type="submission" date="2022-01" db="EMBL/GenBank/DDBJ databases">
        <authorList>
            <person name="King R."/>
        </authorList>
    </citation>
    <scope>NUCLEOTIDE SEQUENCE</scope>
</reference>
<dbReference type="SMART" id="SM00847">
    <property type="entry name" value="HA2"/>
    <property type="match status" value="1"/>
</dbReference>
<dbReference type="NCBIfam" id="TIGR00061">
    <property type="entry name" value="L21"/>
    <property type="match status" value="1"/>
</dbReference>
<name>A0A9N9ST67_DIABA</name>
<dbReference type="Gene3D" id="3.40.50.300">
    <property type="entry name" value="P-loop containing nucleotide triphosphate hydrolases"/>
    <property type="match status" value="1"/>
</dbReference>
<dbReference type="SUPFAM" id="SSF141091">
    <property type="entry name" value="L21p-like"/>
    <property type="match status" value="1"/>
</dbReference>
<dbReference type="GO" id="GO:0005840">
    <property type="term" value="C:ribosome"/>
    <property type="evidence" value="ECO:0007669"/>
    <property type="project" value="UniProtKB-KW"/>
</dbReference>
<dbReference type="PANTHER" id="PTHR18934">
    <property type="entry name" value="ATP-DEPENDENT RNA HELICASE"/>
    <property type="match status" value="1"/>
</dbReference>
<evidence type="ECO:0000313" key="6">
    <source>
        <dbReference type="Proteomes" id="UP001153709"/>
    </source>
</evidence>
<dbReference type="GO" id="GO:0003735">
    <property type="term" value="F:structural constituent of ribosome"/>
    <property type="evidence" value="ECO:0007669"/>
    <property type="project" value="InterPro"/>
</dbReference>
<dbReference type="InterPro" id="IPR001787">
    <property type="entry name" value="Ribosomal_bL21"/>
</dbReference>
<dbReference type="OrthoDB" id="5994at2759"/>
<evidence type="ECO:0000256" key="2">
    <source>
        <dbReference type="ARBA" id="ARBA00022980"/>
    </source>
</evidence>